<name>A0A4S8KBA2_MUSBA</name>
<evidence type="ECO:0000256" key="1">
    <source>
        <dbReference type="SAM" id="MobiDB-lite"/>
    </source>
</evidence>
<protein>
    <submittedName>
        <fullName evidence="2">Uncharacterized protein</fullName>
    </submittedName>
</protein>
<dbReference type="Proteomes" id="UP000317650">
    <property type="component" value="Chromosome 4"/>
</dbReference>
<accession>A0A4S8KBA2</accession>
<dbReference type="EMBL" id="PYDT01000001">
    <property type="protein sequence ID" value="THU72374.1"/>
    <property type="molecule type" value="Genomic_DNA"/>
</dbReference>
<organism evidence="2 3">
    <name type="scientific">Musa balbisiana</name>
    <name type="common">Banana</name>
    <dbReference type="NCBI Taxonomy" id="52838"/>
    <lineage>
        <taxon>Eukaryota</taxon>
        <taxon>Viridiplantae</taxon>
        <taxon>Streptophyta</taxon>
        <taxon>Embryophyta</taxon>
        <taxon>Tracheophyta</taxon>
        <taxon>Spermatophyta</taxon>
        <taxon>Magnoliopsida</taxon>
        <taxon>Liliopsida</taxon>
        <taxon>Zingiberales</taxon>
        <taxon>Musaceae</taxon>
        <taxon>Musa</taxon>
    </lineage>
</organism>
<evidence type="ECO:0000313" key="3">
    <source>
        <dbReference type="Proteomes" id="UP000317650"/>
    </source>
</evidence>
<proteinExistence type="predicted"/>
<evidence type="ECO:0000313" key="2">
    <source>
        <dbReference type="EMBL" id="THU72374.1"/>
    </source>
</evidence>
<gene>
    <name evidence="2" type="ORF">C4D60_Mb04t11450</name>
</gene>
<comment type="caution">
    <text evidence="2">The sequence shown here is derived from an EMBL/GenBank/DDBJ whole genome shotgun (WGS) entry which is preliminary data.</text>
</comment>
<feature type="region of interest" description="Disordered" evidence="1">
    <location>
        <begin position="74"/>
        <end position="125"/>
    </location>
</feature>
<reference evidence="2 3" key="1">
    <citation type="journal article" date="2019" name="Nat. Plants">
        <title>Genome sequencing of Musa balbisiana reveals subgenome evolution and function divergence in polyploid bananas.</title>
        <authorList>
            <person name="Yao X."/>
        </authorList>
    </citation>
    <scope>NUCLEOTIDE SEQUENCE [LARGE SCALE GENOMIC DNA]</scope>
    <source>
        <strain evidence="3">cv. DH-PKW</strain>
        <tissue evidence="2">Leaves</tissue>
    </source>
</reference>
<sequence>MSKSLTQKRERAATVVALDLHACNRRQRSAGAALAAIGRRPACIATAGGWPPVERATYGAQAVTFVGAACAHNASSGARPRASGQQERWLRVQPRGQNRPWRFPTTGEAPPASKGNAPAPPPQPW</sequence>
<dbReference type="AlphaFoldDB" id="A0A4S8KBA2"/>
<keyword evidence="3" id="KW-1185">Reference proteome</keyword>